<proteinExistence type="predicted"/>
<dbReference type="Proteomes" id="UP000238916">
    <property type="component" value="Unassembled WGS sequence"/>
</dbReference>
<evidence type="ECO:0000313" key="2">
    <source>
        <dbReference type="Proteomes" id="UP000238916"/>
    </source>
</evidence>
<gene>
    <name evidence="1" type="ORF">SBF1_5990001</name>
</gene>
<evidence type="ECO:0000313" key="1">
    <source>
        <dbReference type="EMBL" id="SPF52658.1"/>
    </source>
</evidence>
<protein>
    <submittedName>
        <fullName evidence="1">Uncharacterized protein</fullName>
    </submittedName>
</protein>
<name>A0A2U3LL97_9FIRM</name>
<accession>A0A2U3LL97</accession>
<dbReference type="AlphaFoldDB" id="A0A2U3LL97"/>
<sequence>MLEQKELSRMPLIVGCKCGKSKIVSQEPDYDYGQYYCVFKCEECDYYWEGYMGYC</sequence>
<reference evidence="2" key="1">
    <citation type="submission" date="2018-02" db="EMBL/GenBank/DDBJ databases">
        <authorList>
            <person name="Hausmann B."/>
        </authorList>
    </citation>
    <scope>NUCLEOTIDE SEQUENCE [LARGE SCALE GENOMIC DNA]</scope>
    <source>
        <strain evidence="2">Peat soil MAG SbF1</strain>
    </source>
</reference>
<organism evidence="1 2">
    <name type="scientific">Candidatus Desulfosporosinus infrequens</name>
    <dbReference type="NCBI Taxonomy" id="2043169"/>
    <lineage>
        <taxon>Bacteria</taxon>
        <taxon>Bacillati</taxon>
        <taxon>Bacillota</taxon>
        <taxon>Clostridia</taxon>
        <taxon>Eubacteriales</taxon>
        <taxon>Desulfitobacteriaceae</taxon>
        <taxon>Desulfosporosinus</taxon>
    </lineage>
</organism>
<dbReference type="EMBL" id="OMOF01000555">
    <property type="protein sequence ID" value="SPF52658.1"/>
    <property type="molecule type" value="Genomic_DNA"/>
</dbReference>